<gene>
    <name evidence="2" type="ORF">EGYM00392_LOCUS51174</name>
</gene>
<accession>A0A7S1JDM2</accession>
<dbReference type="SUPFAM" id="SSF53474">
    <property type="entry name" value="alpha/beta-Hydrolases"/>
    <property type="match status" value="1"/>
</dbReference>
<dbReference type="Gene3D" id="3.40.50.1820">
    <property type="entry name" value="alpha/beta hydrolase"/>
    <property type="match status" value="1"/>
</dbReference>
<organism evidence="2">
    <name type="scientific">Eutreptiella gymnastica</name>
    <dbReference type="NCBI Taxonomy" id="73025"/>
    <lineage>
        <taxon>Eukaryota</taxon>
        <taxon>Discoba</taxon>
        <taxon>Euglenozoa</taxon>
        <taxon>Euglenida</taxon>
        <taxon>Spirocuta</taxon>
        <taxon>Euglenophyceae</taxon>
        <taxon>Eutreptiales</taxon>
        <taxon>Eutreptiaceae</taxon>
        <taxon>Eutreptiella</taxon>
    </lineage>
</organism>
<dbReference type="PANTHER" id="PTHR45856:SF24">
    <property type="entry name" value="FUNGAL LIPASE-LIKE DOMAIN-CONTAINING PROTEIN"/>
    <property type="match status" value="1"/>
</dbReference>
<protein>
    <recommendedName>
        <fullName evidence="1">Fungal lipase-type domain-containing protein</fullName>
    </recommendedName>
</protein>
<dbReference type="PANTHER" id="PTHR45856">
    <property type="entry name" value="ALPHA/BETA-HYDROLASES SUPERFAMILY PROTEIN"/>
    <property type="match status" value="1"/>
</dbReference>
<dbReference type="InterPro" id="IPR029058">
    <property type="entry name" value="AB_hydrolase_fold"/>
</dbReference>
<dbReference type="CDD" id="cd00519">
    <property type="entry name" value="Lipase_3"/>
    <property type="match status" value="1"/>
</dbReference>
<feature type="domain" description="Fungal lipase-type" evidence="1">
    <location>
        <begin position="283"/>
        <end position="414"/>
    </location>
</feature>
<dbReference type="Pfam" id="PF01764">
    <property type="entry name" value="Lipase_3"/>
    <property type="match status" value="1"/>
</dbReference>
<proteinExistence type="predicted"/>
<dbReference type="GO" id="GO:0006629">
    <property type="term" value="P:lipid metabolic process"/>
    <property type="evidence" value="ECO:0007669"/>
    <property type="project" value="InterPro"/>
</dbReference>
<sequence length="526" mass="59163">MHRCPVPNCRNMKASKAAYCKPHECPVPNCRREKAVKAAYCEPHACHVAGCSKHTELGNTYCELHVWCLVPNCGREKAGKAAYCELHRCPVPNCGNEKASQVAYCSQHTCQVPACSCHTAELGNTYCELHRCRARSCGKAKANQKTYCELHECTVPNCGNQKASQETYCKRHKCQVESCSNRREPSMNERCEQHQCAVPLCTNPKAAKRRLLCGKHTEMATAPWFFFRKQLDYAKLAYDCDGDAPQPPFCVYENAGCRVILRVRKPNGADHIDEQMFQNVVEIAFRGTDNEINWIQNFNIQLVSVDIGAKKGRVHAGFQQAYKSLRYNILQCFRDLEGGTLVLITGHSLGGALSQLCAYDIASDGTRQCCEVFVTTWGAPRVGDEAFRSDYSDWVTKTTRFVNCEDVVPKLPPLDNYVHVGGLVYLDAWDRTTDLVRSLAPSLSSNSTSVSVSTKSITKDTDALREALERAHKLQKYEHNSERWLKDLYDLKNNNVTLQNAARMLFDQLVSNSRDESQQPSNLLSY</sequence>
<name>A0A7S1JDM2_9EUGL</name>
<evidence type="ECO:0000313" key="2">
    <source>
        <dbReference type="EMBL" id="CAD9040008.1"/>
    </source>
</evidence>
<dbReference type="EMBL" id="HBGA01139167">
    <property type="protein sequence ID" value="CAD9040008.1"/>
    <property type="molecule type" value="Transcribed_RNA"/>
</dbReference>
<dbReference type="AlphaFoldDB" id="A0A7S1JDM2"/>
<evidence type="ECO:0000259" key="1">
    <source>
        <dbReference type="Pfam" id="PF01764"/>
    </source>
</evidence>
<dbReference type="InterPro" id="IPR051218">
    <property type="entry name" value="Sec_MonoDiacylglyc_Lipase"/>
</dbReference>
<reference evidence="2" key="1">
    <citation type="submission" date="2021-01" db="EMBL/GenBank/DDBJ databases">
        <authorList>
            <person name="Corre E."/>
            <person name="Pelletier E."/>
            <person name="Niang G."/>
            <person name="Scheremetjew M."/>
            <person name="Finn R."/>
            <person name="Kale V."/>
            <person name="Holt S."/>
            <person name="Cochrane G."/>
            <person name="Meng A."/>
            <person name="Brown T."/>
            <person name="Cohen L."/>
        </authorList>
    </citation>
    <scope>NUCLEOTIDE SEQUENCE</scope>
    <source>
        <strain evidence="2">NIES-381</strain>
    </source>
</reference>
<dbReference type="InterPro" id="IPR002921">
    <property type="entry name" value="Fungal_lipase-type"/>
</dbReference>